<gene>
    <name evidence="2" type="ORF">AVDCRST_MAG30-981</name>
</gene>
<feature type="non-terminal residue" evidence="2">
    <location>
        <position position="1"/>
    </location>
</feature>
<accession>A0A6J4S3M3</accession>
<protein>
    <submittedName>
        <fullName evidence="2">Uncharacterized protein</fullName>
    </submittedName>
</protein>
<dbReference type="AlphaFoldDB" id="A0A6J4S3M3"/>
<feature type="compositionally biased region" description="Gly residues" evidence="1">
    <location>
        <begin position="76"/>
        <end position="85"/>
    </location>
</feature>
<organism evidence="2">
    <name type="scientific">uncultured Solirubrobacteraceae bacterium</name>
    <dbReference type="NCBI Taxonomy" id="1162706"/>
    <lineage>
        <taxon>Bacteria</taxon>
        <taxon>Bacillati</taxon>
        <taxon>Actinomycetota</taxon>
        <taxon>Thermoleophilia</taxon>
        <taxon>Solirubrobacterales</taxon>
        <taxon>Solirubrobacteraceae</taxon>
        <taxon>environmental samples</taxon>
    </lineage>
</organism>
<evidence type="ECO:0000256" key="1">
    <source>
        <dbReference type="SAM" id="MobiDB-lite"/>
    </source>
</evidence>
<evidence type="ECO:0000313" key="2">
    <source>
        <dbReference type="EMBL" id="CAA9484194.1"/>
    </source>
</evidence>
<dbReference type="EMBL" id="CADCVS010000163">
    <property type="protein sequence ID" value="CAA9484194.1"/>
    <property type="molecule type" value="Genomic_DNA"/>
</dbReference>
<feature type="region of interest" description="Disordered" evidence="1">
    <location>
        <begin position="1"/>
        <end position="94"/>
    </location>
</feature>
<feature type="compositionally biased region" description="Basic and acidic residues" evidence="1">
    <location>
        <begin position="36"/>
        <end position="65"/>
    </location>
</feature>
<reference evidence="2" key="1">
    <citation type="submission" date="2020-02" db="EMBL/GenBank/DDBJ databases">
        <authorList>
            <person name="Meier V. D."/>
        </authorList>
    </citation>
    <scope>NUCLEOTIDE SEQUENCE</scope>
    <source>
        <strain evidence="2">AVDCRST_MAG30</strain>
    </source>
</reference>
<name>A0A6J4S3M3_9ACTN</name>
<sequence length="94" mass="10278">APPSRDPALHRAPPRPHGPRRPGPVGQRERLRRGVVGRDERQGRDERRVHPDRVLPPVHPDDEHPPAPPGQAQGSPQGGREGPQGAGRPARRLV</sequence>
<feature type="non-terminal residue" evidence="2">
    <location>
        <position position="94"/>
    </location>
</feature>
<proteinExistence type="predicted"/>